<sequence length="183" mass="19887">MQRRLSTTMFLVSMHASPLGDLSLCDLPQVVDSSRLAGHSTLRNLSRPADEILRDNSVGCGDCLHTNHTDARVVLTSIVLAISENSQPSLQNRTVVLLDQLPIGLHSCQSSWSSSVLWDSVFVWKRRSIPPDSLAATAIHLDTSLPELASRVVIIPNLLASMKLLKSVIFCSTETFVSALAAL</sequence>
<dbReference type="EMBL" id="JBAWTH010000002">
    <property type="protein sequence ID" value="KAL2292704.1"/>
    <property type="molecule type" value="Genomic_DNA"/>
</dbReference>
<evidence type="ECO:0000313" key="2">
    <source>
        <dbReference type="Proteomes" id="UP001600888"/>
    </source>
</evidence>
<accession>A0ABR4FDF2</accession>
<name>A0ABR4FDF2_9PEZI</name>
<gene>
    <name evidence="1" type="ORF">FJTKL_07796</name>
</gene>
<dbReference type="Proteomes" id="UP001600888">
    <property type="component" value="Unassembled WGS sequence"/>
</dbReference>
<evidence type="ECO:0008006" key="3">
    <source>
        <dbReference type="Google" id="ProtNLM"/>
    </source>
</evidence>
<organism evidence="1 2">
    <name type="scientific">Diaporthe vaccinii</name>
    <dbReference type="NCBI Taxonomy" id="105482"/>
    <lineage>
        <taxon>Eukaryota</taxon>
        <taxon>Fungi</taxon>
        <taxon>Dikarya</taxon>
        <taxon>Ascomycota</taxon>
        <taxon>Pezizomycotina</taxon>
        <taxon>Sordariomycetes</taxon>
        <taxon>Sordariomycetidae</taxon>
        <taxon>Diaporthales</taxon>
        <taxon>Diaporthaceae</taxon>
        <taxon>Diaporthe</taxon>
        <taxon>Diaporthe eres species complex</taxon>
    </lineage>
</organism>
<evidence type="ECO:0000313" key="1">
    <source>
        <dbReference type="EMBL" id="KAL2292704.1"/>
    </source>
</evidence>
<proteinExistence type="predicted"/>
<keyword evidence="2" id="KW-1185">Reference proteome</keyword>
<reference evidence="1 2" key="1">
    <citation type="submission" date="2024-03" db="EMBL/GenBank/DDBJ databases">
        <title>A high-quality draft genome sequence of Diaporthe vaccinii, a causative agent of upright dieback and viscid rot disease in cranberry plants.</title>
        <authorList>
            <person name="Sarrasin M."/>
            <person name="Lang B.F."/>
            <person name="Burger G."/>
        </authorList>
    </citation>
    <scope>NUCLEOTIDE SEQUENCE [LARGE SCALE GENOMIC DNA]</scope>
    <source>
        <strain evidence="1 2">IS7</strain>
    </source>
</reference>
<comment type="caution">
    <text evidence="1">The sequence shown here is derived from an EMBL/GenBank/DDBJ whole genome shotgun (WGS) entry which is preliminary data.</text>
</comment>
<protein>
    <recommendedName>
        <fullName evidence="3">Secreted protein</fullName>
    </recommendedName>
</protein>